<dbReference type="OrthoDB" id="3941538at2759"/>
<keyword evidence="3 7" id="KW-0479">Metal-binding</keyword>
<dbReference type="SUPFAM" id="SSF50129">
    <property type="entry name" value="GroES-like"/>
    <property type="match status" value="1"/>
</dbReference>
<dbReference type="Gene3D" id="3.40.50.720">
    <property type="entry name" value="NAD(P)-binding Rossmann-like Domain"/>
    <property type="match status" value="1"/>
</dbReference>
<evidence type="ECO:0000259" key="8">
    <source>
        <dbReference type="Pfam" id="PF00107"/>
    </source>
</evidence>
<name>A0A517L9A8_9PEZI</name>
<keyword evidence="5" id="KW-0560">Oxidoreductase</keyword>
<dbReference type="Pfam" id="PF08240">
    <property type="entry name" value="ADH_N"/>
    <property type="match status" value="1"/>
</dbReference>
<feature type="domain" description="Alcohol dehydrogenase-like N-terminal" evidence="9">
    <location>
        <begin position="41"/>
        <end position="140"/>
    </location>
</feature>
<dbReference type="STRING" id="50376.A0A517L9A8"/>
<feature type="domain" description="Alcohol dehydrogenase-like C-terminal" evidence="8">
    <location>
        <begin position="186"/>
        <end position="261"/>
    </location>
</feature>
<dbReference type="PROSITE" id="PS00059">
    <property type="entry name" value="ADH_ZINC"/>
    <property type="match status" value="1"/>
</dbReference>
<comment type="similarity">
    <text evidence="2 7">Belongs to the zinc-containing alcohol dehydrogenase family.</text>
</comment>
<evidence type="ECO:0000256" key="2">
    <source>
        <dbReference type="ARBA" id="ARBA00008072"/>
    </source>
</evidence>
<evidence type="ECO:0000256" key="3">
    <source>
        <dbReference type="ARBA" id="ARBA00022723"/>
    </source>
</evidence>
<organism evidence="10 11">
    <name type="scientific">Venturia effusa</name>
    <dbReference type="NCBI Taxonomy" id="50376"/>
    <lineage>
        <taxon>Eukaryota</taxon>
        <taxon>Fungi</taxon>
        <taxon>Dikarya</taxon>
        <taxon>Ascomycota</taxon>
        <taxon>Pezizomycotina</taxon>
        <taxon>Dothideomycetes</taxon>
        <taxon>Pleosporomycetidae</taxon>
        <taxon>Venturiales</taxon>
        <taxon>Venturiaceae</taxon>
        <taxon>Venturia</taxon>
    </lineage>
</organism>
<gene>
    <name evidence="10" type="ORF">FKW77_005416</name>
</gene>
<protein>
    <submittedName>
        <fullName evidence="10">Uncharacterized protein</fullName>
    </submittedName>
</protein>
<reference evidence="10 11" key="1">
    <citation type="submission" date="2019-07" db="EMBL/GenBank/DDBJ databases">
        <title>Finished genome of Venturia effusa.</title>
        <authorList>
            <person name="Young C.A."/>
            <person name="Cox M.P."/>
            <person name="Ganley A.R.D."/>
            <person name="David W.J."/>
        </authorList>
    </citation>
    <scope>NUCLEOTIDE SEQUENCE [LARGE SCALE GENOMIC DNA]</scope>
    <source>
        <strain evidence="11">albino</strain>
    </source>
</reference>
<dbReference type="Pfam" id="PF00107">
    <property type="entry name" value="ADH_zinc_N"/>
    <property type="match status" value="1"/>
</dbReference>
<dbReference type="GO" id="GO:0016491">
    <property type="term" value="F:oxidoreductase activity"/>
    <property type="evidence" value="ECO:0007669"/>
    <property type="project" value="UniProtKB-KW"/>
</dbReference>
<proteinExistence type="inferred from homology"/>
<keyword evidence="11" id="KW-1185">Reference proteome</keyword>
<dbReference type="Gene3D" id="3.90.180.10">
    <property type="entry name" value="Medium-chain alcohol dehydrogenases, catalytic domain"/>
    <property type="match status" value="1"/>
</dbReference>
<evidence type="ECO:0000256" key="7">
    <source>
        <dbReference type="RuleBase" id="RU361277"/>
    </source>
</evidence>
<dbReference type="InterPro" id="IPR013154">
    <property type="entry name" value="ADH-like_N"/>
</dbReference>
<dbReference type="AlphaFoldDB" id="A0A517L9A8"/>
<evidence type="ECO:0000256" key="1">
    <source>
        <dbReference type="ARBA" id="ARBA00001947"/>
    </source>
</evidence>
<evidence type="ECO:0000256" key="4">
    <source>
        <dbReference type="ARBA" id="ARBA00022833"/>
    </source>
</evidence>
<evidence type="ECO:0000313" key="10">
    <source>
        <dbReference type="EMBL" id="QDS72218.1"/>
    </source>
</evidence>
<sequence>MSLLTNLTLAVNATMNAVLYNGSIPFQVTVQQVPTPRIQEPTDALVRITKAALCGSDLHYYRGFRPFDSPSGGIGHEAIGYIAEIGDGVQSLSVGDYVIIPSATDSGEIELAPTRQTFFSGLQAEYAVVPVADRNLIPIPINATNSTTERQLDYLLVSDVWPTSWQALDWSQFQPGDSVAVWGLGPVGLLAVYSAKLRGAANIYAIDHVQSRLDAAEAMGGVIPINFQDENPVDAILQSDPDGVMRSIDCVGFEALNDTLALETTEYFQRLVNSTHLKGGIALAGVWTAAPSGPTNPRGDLIDPEIAFQYTPFWTKQLHVQAGSVNTIEGAGVLLRLIESGVAHPSRVMRGVEVPLASAGEYYERFDRWEEIKVYFDTT</sequence>
<evidence type="ECO:0000259" key="9">
    <source>
        <dbReference type="Pfam" id="PF08240"/>
    </source>
</evidence>
<comment type="cofactor">
    <cofactor evidence="1 7">
        <name>Zn(2+)</name>
        <dbReference type="ChEBI" id="CHEBI:29105"/>
    </cofactor>
</comment>
<keyword evidence="4 7" id="KW-0862">Zinc</keyword>
<dbReference type="PANTHER" id="PTHR42813">
    <property type="entry name" value="ZINC-TYPE ALCOHOL DEHYDROGENASE-LIKE"/>
    <property type="match status" value="1"/>
</dbReference>
<dbReference type="SUPFAM" id="SSF51735">
    <property type="entry name" value="NAD(P)-binding Rossmann-fold domains"/>
    <property type="match status" value="1"/>
</dbReference>
<evidence type="ECO:0000256" key="5">
    <source>
        <dbReference type="ARBA" id="ARBA00023002"/>
    </source>
</evidence>
<dbReference type="EMBL" id="CP042191">
    <property type="protein sequence ID" value="QDS72218.1"/>
    <property type="molecule type" value="Genomic_DNA"/>
</dbReference>
<dbReference type="InterPro" id="IPR011032">
    <property type="entry name" value="GroES-like_sf"/>
</dbReference>
<dbReference type="PANTHER" id="PTHR42813:SF3">
    <property type="entry name" value="GLUTATHIONE-INDEPENDENT FORMALDEHYDE DEHYDROGENASE"/>
    <property type="match status" value="1"/>
</dbReference>
<keyword evidence="6" id="KW-0520">NAD</keyword>
<evidence type="ECO:0000256" key="6">
    <source>
        <dbReference type="ARBA" id="ARBA00023027"/>
    </source>
</evidence>
<dbReference type="InterPro" id="IPR013149">
    <property type="entry name" value="ADH-like_C"/>
</dbReference>
<dbReference type="Proteomes" id="UP000316270">
    <property type="component" value="Chromosome 7"/>
</dbReference>
<dbReference type="InterPro" id="IPR036291">
    <property type="entry name" value="NAD(P)-bd_dom_sf"/>
</dbReference>
<dbReference type="GO" id="GO:0008270">
    <property type="term" value="F:zinc ion binding"/>
    <property type="evidence" value="ECO:0007669"/>
    <property type="project" value="InterPro"/>
</dbReference>
<accession>A0A517L9A8</accession>
<evidence type="ECO:0000313" key="11">
    <source>
        <dbReference type="Proteomes" id="UP000316270"/>
    </source>
</evidence>
<dbReference type="InterPro" id="IPR002328">
    <property type="entry name" value="ADH_Zn_CS"/>
</dbReference>